<dbReference type="AlphaFoldDB" id="A0A1A6A500"/>
<dbReference type="VEuPathDB" id="FungiDB:I303_04477"/>
<protein>
    <submittedName>
        <fullName evidence="2">Uncharacterized protein</fullName>
    </submittedName>
</protein>
<dbReference type="KEGG" id="kdj:28968176"/>
<evidence type="ECO:0000256" key="1">
    <source>
        <dbReference type="SAM" id="MobiDB-lite"/>
    </source>
</evidence>
<dbReference type="EMBL" id="CP144534">
    <property type="protein sequence ID" value="WWC61959.1"/>
    <property type="molecule type" value="Genomic_DNA"/>
</dbReference>
<evidence type="ECO:0000313" key="3">
    <source>
        <dbReference type="EMBL" id="WWC61959.1"/>
    </source>
</evidence>
<organism evidence="2">
    <name type="scientific">Kwoniella dejecticola CBS 10117</name>
    <dbReference type="NCBI Taxonomy" id="1296121"/>
    <lineage>
        <taxon>Eukaryota</taxon>
        <taxon>Fungi</taxon>
        <taxon>Dikarya</taxon>
        <taxon>Basidiomycota</taxon>
        <taxon>Agaricomycotina</taxon>
        <taxon>Tremellomycetes</taxon>
        <taxon>Tremellales</taxon>
        <taxon>Cryptococcaceae</taxon>
        <taxon>Kwoniella</taxon>
    </lineage>
</organism>
<gene>
    <name evidence="2" type="ORF">I303_04477</name>
    <name evidence="3" type="ORF">I303_104545</name>
</gene>
<accession>A0A1A6A500</accession>
<proteinExistence type="predicted"/>
<reference evidence="2" key="1">
    <citation type="submission" date="2013-07" db="EMBL/GenBank/DDBJ databases">
        <title>The Genome Sequence of Cryptococcus dejecticola CBS10117.</title>
        <authorList>
            <consortium name="The Broad Institute Genome Sequencing Platform"/>
            <person name="Cuomo C."/>
            <person name="Litvintseva A."/>
            <person name="Chen Y."/>
            <person name="Heitman J."/>
            <person name="Sun S."/>
            <person name="Springer D."/>
            <person name="Dromer F."/>
            <person name="Young S.K."/>
            <person name="Zeng Q."/>
            <person name="Gargeya S."/>
            <person name="Fitzgerald M."/>
            <person name="Abouelleil A."/>
            <person name="Alvarado L."/>
            <person name="Berlin A.M."/>
            <person name="Chapman S.B."/>
            <person name="Dewar J."/>
            <person name="Goldberg J."/>
            <person name="Griggs A."/>
            <person name="Gujja S."/>
            <person name="Hansen M."/>
            <person name="Howarth C."/>
            <person name="Imamovic A."/>
            <person name="Larimer J."/>
            <person name="McCowan C."/>
            <person name="Murphy C."/>
            <person name="Pearson M."/>
            <person name="Priest M."/>
            <person name="Roberts A."/>
            <person name="Saif S."/>
            <person name="Shea T."/>
            <person name="Sykes S."/>
            <person name="Wortman J."/>
            <person name="Nusbaum C."/>
            <person name="Birren B."/>
        </authorList>
    </citation>
    <scope>NUCLEOTIDE SEQUENCE [LARGE SCALE GENOMIC DNA]</scope>
    <source>
        <strain evidence="2">CBS 10117</strain>
    </source>
</reference>
<evidence type="ECO:0000313" key="4">
    <source>
        <dbReference type="Proteomes" id="UP000078595"/>
    </source>
</evidence>
<reference evidence="3" key="2">
    <citation type="submission" date="2013-07" db="EMBL/GenBank/DDBJ databases">
        <authorList>
            <consortium name="The Broad Institute Genome Sequencing Platform"/>
            <person name="Cuomo C."/>
            <person name="Litvintseva A."/>
            <person name="Chen Y."/>
            <person name="Heitman J."/>
            <person name="Sun S."/>
            <person name="Springer D."/>
            <person name="Dromer F."/>
            <person name="Young S.K."/>
            <person name="Zeng Q."/>
            <person name="Gargeya S."/>
            <person name="Fitzgerald M."/>
            <person name="Abouelleil A."/>
            <person name="Alvarado L."/>
            <person name="Berlin A.M."/>
            <person name="Chapman S.B."/>
            <person name="Dewar J."/>
            <person name="Goldberg J."/>
            <person name="Griggs A."/>
            <person name="Gujja S."/>
            <person name="Hansen M."/>
            <person name="Howarth C."/>
            <person name="Imamovic A."/>
            <person name="Larimer J."/>
            <person name="McCowan C."/>
            <person name="Murphy C."/>
            <person name="Pearson M."/>
            <person name="Priest M."/>
            <person name="Roberts A."/>
            <person name="Saif S."/>
            <person name="Shea T."/>
            <person name="Sykes S."/>
            <person name="Wortman J."/>
            <person name="Nusbaum C."/>
            <person name="Birren B."/>
        </authorList>
    </citation>
    <scope>NUCLEOTIDE SEQUENCE</scope>
    <source>
        <strain evidence="3">CBS 10117</strain>
    </source>
</reference>
<keyword evidence="4" id="KW-1185">Reference proteome</keyword>
<dbReference type="RefSeq" id="XP_018262987.1">
    <property type="nucleotide sequence ID" value="XM_018407776.1"/>
</dbReference>
<dbReference type="EMBL" id="KI894031">
    <property type="protein sequence ID" value="OBR85145.1"/>
    <property type="molecule type" value="Genomic_DNA"/>
</dbReference>
<feature type="region of interest" description="Disordered" evidence="1">
    <location>
        <begin position="87"/>
        <end position="113"/>
    </location>
</feature>
<dbReference type="GeneID" id="28968176"/>
<reference evidence="3" key="3">
    <citation type="submission" date="2024-02" db="EMBL/GenBank/DDBJ databases">
        <title>Comparative genomics of Cryptococcus and Kwoniella reveals pathogenesis evolution and contrasting modes of karyotype evolution via chromosome fusion or intercentromeric recombination.</title>
        <authorList>
            <person name="Coelho M.A."/>
            <person name="David-Palma M."/>
            <person name="Shea T."/>
            <person name="Bowers K."/>
            <person name="McGinley-Smith S."/>
            <person name="Mohammad A.W."/>
            <person name="Gnirke A."/>
            <person name="Yurkov A.M."/>
            <person name="Nowrousian M."/>
            <person name="Sun S."/>
            <person name="Cuomo C.A."/>
            <person name="Heitman J."/>
        </authorList>
    </citation>
    <scope>NUCLEOTIDE SEQUENCE</scope>
    <source>
        <strain evidence="3">CBS 10117</strain>
    </source>
</reference>
<name>A0A1A6A500_9TREE</name>
<sequence length="113" mass="12443">MKLKLRPKRIVRLFEDDLSDAPPVTASFDLSFEVEYPTGMKLVAFHAVPLSDWTWHNPKKSCRRKNKSLYCPLQKPIVTDQCEHANTQSSSTPLIPSSTTVADAGAAAGDAAE</sequence>
<dbReference type="Proteomes" id="UP000078595">
    <property type="component" value="Chromosome 5"/>
</dbReference>
<evidence type="ECO:0000313" key="2">
    <source>
        <dbReference type="EMBL" id="OBR85145.1"/>
    </source>
</evidence>